<keyword evidence="1" id="KW-1133">Transmembrane helix</keyword>
<evidence type="ECO:0000256" key="1">
    <source>
        <dbReference type="SAM" id="Phobius"/>
    </source>
</evidence>
<organism evidence="2 3">
    <name type="scientific">Salimicrobium flavidum</name>
    <dbReference type="NCBI Taxonomy" id="570947"/>
    <lineage>
        <taxon>Bacteria</taxon>
        <taxon>Bacillati</taxon>
        <taxon>Bacillota</taxon>
        <taxon>Bacilli</taxon>
        <taxon>Bacillales</taxon>
        <taxon>Bacillaceae</taxon>
        <taxon>Salimicrobium</taxon>
    </lineage>
</organism>
<accession>A0A1N7J850</accession>
<name>A0A1N7J850_9BACI</name>
<reference evidence="3" key="1">
    <citation type="submission" date="2017-01" db="EMBL/GenBank/DDBJ databases">
        <authorList>
            <person name="Varghese N."/>
            <person name="Submissions S."/>
        </authorList>
    </citation>
    <scope>NUCLEOTIDE SEQUENCE [LARGE SCALE GENOMIC DNA]</scope>
    <source>
        <strain evidence="3">DSM 23127</strain>
    </source>
</reference>
<evidence type="ECO:0000313" key="2">
    <source>
        <dbReference type="EMBL" id="SIS45548.1"/>
    </source>
</evidence>
<dbReference type="EMBL" id="FTOC01000004">
    <property type="protein sequence ID" value="SIS45548.1"/>
    <property type="molecule type" value="Genomic_DNA"/>
</dbReference>
<proteinExistence type="predicted"/>
<keyword evidence="1" id="KW-0472">Membrane</keyword>
<keyword evidence="1" id="KW-0812">Transmembrane</keyword>
<gene>
    <name evidence="2" type="ORF">SAMN05421687_104126</name>
</gene>
<protein>
    <submittedName>
        <fullName evidence="2">Uncharacterized protein</fullName>
    </submittedName>
</protein>
<keyword evidence="3" id="KW-1185">Reference proteome</keyword>
<feature type="transmembrane region" description="Helical" evidence="1">
    <location>
        <begin position="15"/>
        <end position="40"/>
    </location>
</feature>
<dbReference type="Proteomes" id="UP000187608">
    <property type="component" value="Unassembled WGS sequence"/>
</dbReference>
<dbReference type="AlphaFoldDB" id="A0A1N7J850"/>
<dbReference type="OrthoDB" id="2937271at2"/>
<dbReference type="STRING" id="570947.SAMN05421687_104126"/>
<evidence type="ECO:0000313" key="3">
    <source>
        <dbReference type="Proteomes" id="UP000187608"/>
    </source>
</evidence>
<dbReference type="RefSeq" id="WP_076558302.1">
    <property type="nucleotide sequence ID" value="NZ_FTOC01000004.1"/>
</dbReference>
<sequence length="69" mass="7857">MYLTTANSGFYLGDAIFQIFFLSIVLAIIIGAISLVVSFIKRGKRLERLESKVDKLVKDNERNQNNNHL</sequence>